<feature type="transmembrane region" description="Helical" evidence="7">
    <location>
        <begin position="343"/>
        <end position="361"/>
    </location>
</feature>
<proteinExistence type="predicted"/>
<name>A0A133NMA6_GARVA</name>
<evidence type="ECO:0000313" key="9">
    <source>
        <dbReference type="Proteomes" id="UP000070558"/>
    </source>
</evidence>
<dbReference type="PANTHER" id="PTHR13929">
    <property type="entry name" value="1,4-DIHYDROXY-2-NAPHTHOATE OCTAPRENYLTRANSFERASE"/>
    <property type="match status" value="1"/>
</dbReference>
<dbReference type="OrthoDB" id="9767568at2"/>
<feature type="transmembrane region" description="Helical" evidence="7">
    <location>
        <begin position="49"/>
        <end position="70"/>
    </location>
</feature>
<feature type="transmembrane region" description="Helical" evidence="7">
    <location>
        <begin position="305"/>
        <end position="322"/>
    </location>
</feature>
<dbReference type="GO" id="GO:0009234">
    <property type="term" value="P:menaquinone biosynthetic process"/>
    <property type="evidence" value="ECO:0007669"/>
    <property type="project" value="UniProtKB-UniRule"/>
</dbReference>
<dbReference type="NCBIfam" id="TIGR00751">
    <property type="entry name" value="menA"/>
    <property type="match status" value="1"/>
</dbReference>
<organism evidence="8 9">
    <name type="scientific">Gardnerella vaginalis</name>
    <dbReference type="NCBI Taxonomy" id="2702"/>
    <lineage>
        <taxon>Bacteria</taxon>
        <taxon>Bacillati</taxon>
        <taxon>Actinomycetota</taxon>
        <taxon>Actinomycetes</taxon>
        <taxon>Bifidobacteriales</taxon>
        <taxon>Bifidobacteriaceae</taxon>
        <taxon>Gardnerella</taxon>
    </lineage>
</organism>
<dbReference type="Pfam" id="PF01040">
    <property type="entry name" value="UbiA"/>
    <property type="match status" value="1"/>
</dbReference>
<dbReference type="GO" id="GO:0042371">
    <property type="term" value="P:vitamin K biosynthetic process"/>
    <property type="evidence" value="ECO:0007669"/>
    <property type="project" value="TreeGrafter"/>
</dbReference>
<gene>
    <name evidence="8" type="ORF">HMPREF3216_01290</name>
</gene>
<feature type="transmembrane region" description="Helical" evidence="7">
    <location>
        <begin position="137"/>
        <end position="157"/>
    </location>
</feature>
<sequence length="366" mass="39875">MTNIKFWIKGARLYTLPIGIVPVVMAISIFARYLFSGQILVKPYNIENFVIQSLLCIGVAAFMQISVNYANDYCDGLRGLDNQRSKRELSADGKALCDVSWRLADAGIKPKSVLYAVGISALISCIFGLIITIKSGVWLFIPLGLVCLIAAWFYAGGSHPYGYCGWGEFSAFLFFGPVAFLGTLCALFYASGFSKDSIALASVSQIAFCVLLSFIPGGFSACLMMINNLRDAESDIRHKKITAMALLGKRKGSVVFSCVVGFLVILQSAYVLLYVFYTRFIGVILNIGNPYKIVCTLNSGLLNKGVFIVSCILLLLITYVFIKKAHLLICAVSNSDYANAFPLCVKLAMLGALTFVLSIFACSLPH</sequence>
<feature type="transmembrane region" description="Helical" evidence="7">
    <location>
        <begin position="112"/>
        <end position="131"/>
    </location>
</feature>
<feature type="transmembrane region" description="Helical" evidence="7">
    <location>
        <begin position="12"/>
        <end position="34"/>
    </location>
</feature>
<keyword evidence="3 7" id="KW-0812">Transmembrane</keyword>
<comment type="caution">
    <text evidence="8">The sequence shown here is derived from an EMBL/GenBank/DDBJ whole genome shotgun (WGS) entry which is preliminary data.</text>
</comment>
<dbReference type="Proteomes" id="UP000070558">
    <property type="component" value="Unassembled WGS sequence"/>
</dbReference>
<evidence type="ECO:0000256" key="2">
    <source>
        <dbReference type="ARBA" id="ARBA00022679"/>
    </source>
</evidence>
<dbReference type="CDD" id="cd13962">
    <property type="entry name" value="PT_UbiA_UBIAD1"/>
    <property type="match status" value="1"/>
</dbReference>
<dbReference type="GO" id="GO:0046428">
    <property type="term" value="F:1,4-dihydroxy-2-naphthoate polyprenyltransferase activity"/>
    <property type="evidence" value="ECO:0007669"/>
    <property type="project" value="UniProtKB-UniRule"/>
</dbReference>
<accession>A0A133NMA6</accession>
<dbReference type="GO" id="GO:0016020">
    <property type="term" value="C:membrane"/>
    <property type="evidence" value="ECO:0007669"/>
    <property type="project" value="UniProtKB-SubCell"/>
</dbReference>
<evidence type="ECO:0000256" key="3">
    <source>
        <dbReference type="ARBA" id="ARBA00022692"/>
    </source>
</evidence>
<dbReference type="PATRIC" id="fig|2702.99.peg.1254"/>
<dbReference type="InterPro" id="IPR000537">
    <property type="entry name" value="UbiA_prenyltransferase"/>
</dbReference>
<keyword evidence="5 7" id="KW-0472">Membrane</keyword>
<dbReference type="InterPro" id="IPR026046">
    <property type="entry name" value="UBIAD1"/>
</dbReference>
<evidence type="ECO:0000256" key="5">
    <source>
        <dbReference type="ARBA" id="ARBA00023136"/>
    </source>
</evidence>
<evidence type="ECO:0000256" key="7">
    <source>
        <dbReference type="SAM" id="Phobius"/>
    </source>
</evidence>
<evidence type="ECO:0000256" key="1">
    <source>
        <dbReference type="ARBA" id="ARBA00004141"/>
    </source>
</evidence>
<feature type="transmembrane region" description="Helical" evidence="7">
    <location>
        <begin position="254"/>
        <end position="277"/>
    </location>
</feature>
<feature type="transmembrane region" description="Helical" evidence="7">
    <location>
        <begin position="169"/>
        <end position="190"/>
    </location>
</feature>
<keyword evidence="2 8" id="KW-0808">Transferase</keyword>
<dbReference type="AlphaFoldDB" id="A0A133NMA6"/>
<dbReference type="PANTHER" id="PTHR13929:SF0">
    <property type="entry name" value="UBIA PRENYLTRANSFERASE DOMAIN-CONTAINING PROTEIN 1"/>
    <property type="match status" value="1"/>
</dbReference>
<reference evidence="8 9" key="1">
    <citation type="submission" date="2016-01" db="EMBL/GenBank/DDBJ databases">
        <authorList>
            <person name="Oliw E.H."/>
        </authorList>
    </citation>
    <scope>NUCLEOTIDE SEQUENCE [LARGE SCALE GENOMIC DNA]</scope>
    <source>
        <strain evidence="8 9">GED7760B</strain>
    </source>
</reference>
<dbReference type="RefSeq" id="WP_060787350.1">
    <property type="nucleotide sequence ID" value="NZ_KQ956825.1"/>
</dbReference>
<dbReference type="EMBL" id="LRQA01000058">
    <property type="protein sequence ID" value="KXA17397.1"/>
    <property type="molecule type" value="Genomic_DNA"/>
</dbReference>
<protein>
    <recommendedName>
        <fullName evidence="6">1,4-dihydroxy-2-naphthoate octaprenyltransferase</fullName>
        <ecNumber evidence="6">2.5.1.74</ecNumber>
    </recommendedName>
</protein>
<evidence type="ECO:0000256" key="4">
    <source>
        <dbReference type="ARBA" id="ARBA00022989"/>
    </source>
</evidence>
<keyword evidence="4 7" id="KW-1133">Transmembrane helix</keyword>
<comment type="subcellular location">
    <subcellularLocation>
        <location evidence="1">Membrane</location>
        <topology evidence="1">Multi-pass membrane protein</topology>
    </subcellularLocation>
</comment>
<evidence type="ECO:0000256" key="6">
    <source>
        <dbReference type="NCBIfam" id="TIGR00751"/>
    </source>
</evidence>
<evidence type="ECO:0000313" key="8">
    <source>
        <dbReference type="EMBL" id="KXA17397.1"/>
    </source>
</evidence>
<feature type="transmembrane region" description="Helical" evidence="7">
    <location>
        <begin position="202"/>
        <end position="226"/>
    </location>
</feature>
<dbReference type="EC" id="2.5.1.74" evidence="6"/>